<comment type="caution">
    <text evidence="1">The sequence shown here is derived from an EMBL/GenBank/DDBJ whole genome shotgun (WGS) entry which is preliminary data.</text>
</comment>
<dbReference type="Proteomes" id="UP000245202">
    <property type="component" value="Unassembled WGS sequence"/>
</dbReference>
<sequence>MYMELYFSDRFFSAGTTDIMNEGGMSVGRMDLESMLTATLSIYRDDSRLSYSGKFRFFSNKWEVLDGAGNEIGVLRARFSMFSKRYEYDAGHRGVYQIEAPAFSQEYTILDERESTVATFQRVSNWLQAGAFRLLNGSPQLDDYELIAVVMGVHNMQKRARNAAT</sequence>
<name>A0A2R5EQP8_9BACL</name>
<gene>
    <name evidence="1" type="ORF">PAT3040_00208</name>
</gene>
<protein>
    <submittedName>
        <fullName evidence="1">Uncharacterized protein</fullName>
    </submittedName>
</protein>
<evidence type="ECO:0000313" key="2">
    <source>
        <dbReference type="Proteomes" id="UP000245202"/>
    </source>
</evidence>
<organism evidence="1 2">
    <name type="scientific">Paenibacillus agaridevorans</name>
    <dbReference type="NCBI Taxonomy" id="171404"/>
    <lineage>
        <taxon>Bacteria</taxon>
        <taxon>Bacillati</taxon>
        <taxon>Bacillota</taxon>
        <taxon>Bacilli</taxon>
        <taxon>Bacillales</taxon>
        <taxon>Paenibacillaceae</taxon>
        <taxon>Paenibacillus</taxon>
    </lineage>
</organism>
<reference evidence="1 2" key="1">
    <citation type="submission" date="2017-08" db="EMBL/GenBank/DDBJ databases">
        <title>Substantial Increase in Enzyme Production by Combined Drug-Resistance Mutations in Paenibacillus agaridevorans.</title>
        <authorList>
            <person name="Tanaka Y."/>
            <person name="Funane K."/>
            <person name="Hosaka T."/>
            <person name="Shiwa Y."/>
            <person name="Fujita N."/>
            <person name="Miyazaki T."/>
            <person name="Yoshikawa H."/>
            <person name="Murakami K."/>
            <person name="Kasahara K."/>
            <person name="Inaoka T."/>
            <person name="Hiraga Y."/>
            <person name="Ochi K."/>
        </authorList>
    </citation>
    <scope>NUCLEOTIDE SEQUENCE [LARGE SCALE GENOMIC DNA]</scope>
    <source>
        <strain evidence="1 2">T-3040</strain>
    </source>
</reference>
<proteinExistence type="predicted"/>
<evidence type="ECO:0000313" key="1">
    <source>
        <dbReference type="EMBL" id="GBG05724.1"/>
    </source>
</evidence>
<accession>A0A2R5EQP8</accession>
<dbReference type="AlphaFoldDB" id="A0A2R5EQP8"/>
<keyword evidence="2" id="KW-1185">Reference proteome</keyword>
<dbReference type="EMBL" id="BDQX01000019">
    <property type="protein sequence ID" value="GBG05724.1"/>
    <property type="molecule type" value="Genomic_DNA"/>
</dbReference>